<dbReference type="SMART" id="SM00471">
    <property type="entry name" value="HDc"/>
    <property type="match status" value="1"/>
</dbReference>
<accession>A0AA41ZEM8</accession>
<sequence>MSELLLRARCFATAAHAAIDQRRKYTGVSYIEHPAAVAAMVAEHGGSDVMIAAAWLHDVVEDTAITLALLRQEFGTEVAALVEWLSDLQTPEDGNRAVRKAREAKRLSGAPAEAQTIKYADLIHNTASIVRHDPGFARVYLREKRHVLAGMTSGHPVLYQKALDSLQAGEQQLSLTPRQAGTASQ</sequence>
<reference evidence="2" key="1">
    <citation type="submission" date="2022-11" db="EMBL/GenBank/DDBJ databases">
        <title>Larsenimonas rhizosphaerae sp. nov., isolated from a tidal mudflat.</title>
        <authorList>
            <person name="Lee S.D."/>
            <person name="Kim I.S."/>
        </authorList>
    </citation>
    <scope>NUCLEOTIDE SEQUENCE</scope>
    <source>
        <strain evidence="2">GH2-1</strain>
    </source>
</reference>
<proteinExistence type="predicted"/>
<protein>
    <submittedName>
        <fullName evidence="2">HD domain-containing protein</fullName>
    </submittedName>
</protein>
<dbReference type="RefSeq" id="WP_265895540.1">
    <property type="nucleotide sequence ID" value="NZ_JAPIVE010000001.1"/>
</dbReference>
<keyword evidence="3" id="KW-1185">Reference proteome</keyword>
<feature type="domain" description="HD/PDEase" evidence="1">
    <location>
        <begin position="26"/>
        <end position="135"/>
    </location>
</feature>
<evidence type="ECO:0000313" key="2">
    <source>
        <dbReference type="EMBL" id="MCX2523201.1"/>
    </source>
</evidence>
<name>A0AA41ZEM8_9GAMM</name>
<evidence type="ECO:0000259" key="1">
    <source>
        <dbReference type="SMART" id="SM00471"/>
    </source>
</evidence>
<comment type="caution">
    <text evidence="2">The sequence shown here is derived from an EMBL/GenBank/DDBJ whole genome shotgun (WGS) entry which is preliminary data.</text>
</comment>
<dbReference type="Proteomes" id="UP001165678">
    <property type="component" value="Unassembled WGS sequence"/>
</dbReference>
<dbReference type="PANTHER" id="PTHR46246">
    <property type="entry name" value="GUANOSINE-3',5'-BIS(DIPHOSPHATE) 3'-PYROPHOSPHOHYDROLASE MESH1"/>
    <property type="match status" value="1"/>
</dbReference>
<dbReference type="EMBL" id="JAPIVE010000001">
    <property type="protein sequence ID" value="MCX2523201.1"/>
    <property type="molecule type" value="Genomic_DNA"/>
</dbReference>
<evidence type="ECO:0000313" key="3">
    <source>
        <dbReference type="Proteomes" id="UP001165678"/>
    </source>
</evidence>
<gene>
    <name evidence="2" type="ORF">OQ287_03015</name>
</gene>
<dbReference type="GO" id="GO:0008893">
    <property type="term" value="F:guanosine-3',5'-bis(diphosphate) 3'-diphosphatase activity"/>
    <property type="evidence" value="ECO:0007669"/>
    <property type="project" value="TreeGrafter"/>
</dbReference>
<dbReference type="Pfam" id="PF13328">
    <property type="entry name" value="HD_4"/>
    <property type="match status" value="1"/>
</dbReference>
<dbReference type="InterPro" id="IPR003607">
    <property type="entry name" value="HD/PDEase_dom"/>
</dbReference>
<dbReference type="Gene3D" id="1.10.3210.10">
    <property type="entry name" value="Hypothetical protein af1432"/>
    <property type="match status" value="1"/>
</dbReference>
<dbReference type="AlphaFoldDB" id="A0AA41ZEM8"/>
<dbReference type="SUPFAM" id="SSF109604">
    <property type="entry name" value="HD-domain/PDEase-like"/>
    <property type="match status" value="1"/>
</dbReference>
<dbReference type="PANTHER" id="PTHR46246:SF1">
    <property type="entry name" value="GUANOSINE-3',5'-BIS(DIPHOSPHATE) 3'-PYROPHOSPHOHYDROLASE MESH1"/>
    <property type="match status" value="1"/>
</dbReference>
<dbReference type="InterPro" id="IPR052194">
    <property type="entry name" value="MESH1"/>
</dbReference>
<organism evidence="2 3">
    <name type="scientific">Larsenimonas rhizosphaerae</name>
    <dbReference type="NCBI Taxonomy" id="2944682"/>
    <lineage>
        <taxon>Bacteria</taxon>
        <taxon>Pseudomonadati</taxon>
        <taxon>Pseudomonadota</taxon>
        <taxon>Gammaproteobacteria</taxon>
        <taxon>Oceanospirillales</taxon>
        <taxon>Halomonadaceae</taxon>
        <taxon>Larsenimonas</taxon>
    </lineage>
</organism>